<dbReference type="PATRIC" id="fig|301148.3.peg.628"/>
<dbReference type="PANTHER" id="PTHR35342:SF5">
    <property type="entry name" value="TRICARBOXYLIC TRANSPORT PROTEIN"/>
    <property type="match status" value="1"/>
</dbReference>
<organism evidence="3 4">
    <name type="scientific">Caldibacillus debilis</name>
    <dbReference type="NCBI Taxonomy" id="301148"/>
    <lineage>
        <taxon>Bacteria</taxon>
        <taxon>Bacillati</taxon>
        <taxon>Bacillota</taxon>
        <taxon>Bacilli</taxon>
        <taxon>Bacillales</taxon>
        <taxon>Bacillaceae</taxon>
        <taxon>Caldibacillus</taxon>
    </lineage>
</organism>
<feature type="transmembrane region" description="Helical" evidence="1">
    <location>
        <begin position="385"/>
        <end position="402"/>
    </location>
</feature>
<name>A0A150LM68_9BACI</name>
<feature type="transmembrane region" description="Helical" evidence="1">
    <location>
        <begin position="108"/>
        <end position="135"/>
    </location>
</feature>
<feature type="transmembrane region" description="Helical" evidence="1">
    <location>
        <begin position="169"/>
        <end position="186"/>
    </location>
</feature>
<evidence type="ECO:0000313" key="3">
    <source>
        <dbReference type="EMBL" id="KYD13099.1"/>
    </source>
</evidence>
<evidence type="ECO:0000259" key="2">
    <source>
        <dbReference type="Pfam" id="PF01970"/>
    </source>
</evidence>
<feature type="transmembrane region" description="Helical" evidence="1">
    <location>
        <begin position="193"/>
        <end position="216"/>
    </location>
</feature>
<evidence type="ECO:0000313" key="4">
    <source>
        <dbReference type="Proteomes" id="UP000075683"/>
    </source>
</evidence>
<feature type="transmembrane region" description="Helical" evidence="1">
    <location>
        <begin position="147"/>
        <end position="163"/>
    </location>
</feature>
<keyword evidence="1" id="KW-0472">Membrane</keyword>
<dbReference type="OrthoDB" id="9781349at2"/>
<dbReference type="AlphaFoldDB" id="A0A150LM68"/>
<feature type="transmembrane region" description="Helical" evidence="1">
    <location>
        <begin position="353"/>
        <end position="373"/>
    </location>
</feature>
<proteinExistence type="predicted"/>
<protein>
    <recommendedName>
        <fullName evidence="2">DUF112 domain-containing protein</fullName>
    </recommendedName>
</protein>
<accession>A0A150LM68</accession>
<reference evidence="3 4" key="1">
    <citation type="submission" date="2016-01" db="EMBL/GenBank/DDBJ databases">
        <title>Draft Genome Sequences of Seven Thermophilic Sporeformers Isolated from Foods.</title>
        <authorList>
            <person name="Berendsen E.M."/>
            <person name="Wells-Bennik M.H."/>
            <person name="Krawcyk A.O."/>
            <person name="De Jong A."/>
            <person name="Holsappel S."/>
            <person name="Eijlander R.T."/>
            <person name="Kuipers O.P."/>
        </authorList>
    </citation>
    <scope>NUCLEOTIDE SEQUENCE [LARGE SCALE GENOMIC DNA]</scope>
    <source>
        <strain evidence="3 4">B4135</strain>
    </source>
</reference>
<dbReference type="PANTHER" id="PTHR35342">
    <property type="entry name" value="TRICARBOXYLIC TRANSPORT PROTEIN"/>
    <property type="match status" value="1"/>
</dbReference>
<keyword evidence="1" id="KW-1133">Transmembrane helix</keyword>
<feature type="transmembrane region" description="Helical" evidence="1">
    <location>
        <begin position="257"/>
        <end position="278"/>
    </location>
</feature>
<gene>
    <name evidence="3" type="ORF">B4135_2991</name>
</gene>
<dbReference type="RefSeq" id="WP_061569500.1">
    <property type="nucleotide sequence ID" value="NZ_LQYT01000084.1"/>
</dbReference>
<feature type="transmembrane region" description="Helical" evidence="1">
    <location>
        <begin position="328"/>
        <end position="347"/>
    </location>
</feature>
<keyword evidence="1" id="KW-0812">Transmembrane</keyword>
<dbReference type="InterPro" id="IPR002823">
    <property type="entry name" value="DUF112_TM"/>
</dbReference>
<dbReference type="EMBL" id="LQYT01000084">
    <property type="protein sequence ID" value="KYD13099.1"/>
    <property type="molecule type" value="Genomic_DNA"/>
</dbReference>
<feature type="domain" description="DUF112" evidence="2">
    <location>
        <begin position="20"/>
        <end position="437"/>
    </location>
</feature>
<feature type="transmembrane region" description="Helical" evidence="1">
    <location>
        <begin position="470"/>
        <end position="487"/>
    </location>
</feature>
<dbReference type="Pfam" id="PF01970">
    <property type="entry name" value="TctA"/>
    <property type="match status" value="1"/>
</dbReference>
<sequence length="519" mass="54987">METLLFLLNGFQEVLTPFNLLIVAAGSVVGTIVGVLPGLGPTSAIAILLPVTMVLDPVQGIIMMAGIYYGAMYGGSTTAILMNIPGESSSVPTALDGYPLARQGRGGAALGIAAIGSFAAGIFGLIGLVLLAPVLADQALKFGPPEYFVLLLMALLILFNISGRSFLKSVIMGAAGFLASFAGIGLSSGVPRFSWGIPVLAGGIELISIIIGFFAITEVLKGLEERRVRIKQEHIIRTFPGKEDLKRSGMPIVRGSLLGFFLGILPGFSATVTSFLSYDLEKRLSKHPDRFGKGAIEGVAGPESANNATSSGGFIPLFSLGIPSSPPLAVLLAAFMIYGLTPGPVLFEQNSGFVWTVIASMFIGNLILLVLNLPMVGLWAKLTEVPFGLLAPAILMISLLGAYSVRNSLFDCLAAVAFGLLGYLFHKFQWPVIPFILCFVLGPKMEMAFIQSLEISSGSWLIFVQRPVSFALLVLATVLFILSSVLMKRTRKGKDAGKGAGLKERQPIRTIETWEGKGS</sequence>
<comment type="caution">
    <text evidence="3">The sequence shown here is derived from an EMBL/GenBank/DDBJ whole genome shotgun (WGS) entry which is preliminary data.</text>
</comment>
<dbReference type="STRING" id="301148.B4135_2991"/>
<feature type="transmembrane region" description="Helical" evidence="1">
    <location>
        <begin position="20"/>
        <end position="49"/>
    </location>
</feature>
<dbReference type="Proteomes" id="UP000075683">
    <property type="component" value="Unassembled WGS sequence"/>
</dbReference>
<feature type="transmembrane region" description="Helical" evidence="1">
    <location>
        <begin position="61"/>
        <end position="82"/>
    </location>
</feature>
<evidence type="ECO:0000256" key="1">
    <source>
        <dbReference type="SAM" id="Phobius"/>
    </source>
</evidence>